<gene>
    <name evidence="13" type="ORF">F2Q65_08840</name>
</gene>
<evidence type="ECO:0000256" key="1">
    <source>
        <dbReference type="ARBA" id="ARBA00008282"/>
    </source>
</evidence>
<dbReference type="PIRSF" id="PIRSF006268">
    <property type="entry name" value="ApbE"/>
    <property type="match status" value="1"/>
</dbReference>
<name>A0A5M8FLJ8_9GAMM</name>
<proteinExistence type="inferred from homology"/>
<dbReference type="EMBL" id="VWXX01000010">
    <property type="protein sequence ID" value="KAA6185374.1"/>
    <property type="molecule type" value="Genomic_DNA"/>
</dbReference>
<keyword evidence="5 11" id="KW-0808">Transferase</keyword>
<keyword evidence="14" id="KW-1185">Reference proteome</keyword>
<evidence type="ECO:0000256" key="7">
    <source>
        <dbReference type="ARBA" id="ARBA00022827"/>
    </source>
</evidence>
<sequence length="388" mass="41860">MSAGLESLRPGARSDRCAALRKPGALRLSLVLPVPLLWVSLLMLLLAGCRGADTPAYNTQFIAFDSAVDLSIVGELREQAELAAEEVEHDFRFLDQTLHAWESEPMARVNRLLAEGEPFAAPPSMLPLIRQSQVLALRSDNLFNPAIGHLWELWGFHTDQPECRPPPEAEAIRALVQSAPTMADIYQDGLLLQSDNPAVKLDFRFIATGYAMDLGIETLRARGVGNAVITVGGNVRVIGERAGRPWRIPVRRASGAGVLGMLKVSGDSSVFTRGAYQRNFIYQGQTYHDVIDPRTGYPVQEIHSATVLVDGSAAVADAAATALMVAGLSRWTEVAGRLGIRHALLVDDAGTIHMTPAMAERIALLDDEADVAIAPLPAEEPLQGGSPR</sequence>
<organism evidence="13 14">
    <name type="scientific">Thiohalocapsa marina</name>
    <dbReference type="NCBI Taxonomy" id="424902"/>
    <lineage>
        <taxon>Bacteria</taxon>
        <taxon>Pseudomonadati</taxon>
        <taxon>Pseudomonadota</taxon>
        <taxon>Gammaproteobacteria</taxon>
        <taxon>Chromatiales</taxon>
        <taxon>Chromatiaceae</taxon>
        <taxon>Thiohalocapsa</taxon>
    </lineage>
</organism>
<evidence type="ECO:0000256" key="6">
    <source>
        <dbReference type="ARBA" id="ARBA00022723"/>
    </source>
</evidence>
<dbReference type="EC" id="2.7.1.180" evidence="2 11"/>
<evidence type="ECO:0000256" key="5">
    <source>
        <dbReference type="ARBA" id="ARBA00022679"/>
    </source>
</evidence>
<comment type="similarity">
    <text evidence="1 11">Belongs to the ApbE family.</text>
</comment>
<feature type="binding site" evidence="12">
    <location>
        <position position="321"/>
    </location>
    <ligand>
        <name>Mg(2+)</name>
        <dbReference type="ChEBI" id="CHEBI:18420"/>
    </ligand>
</feature>
<evidence type="ECO:0000256" key="10">
    <source>
        <dbReference type="ARBA" id="ARBA00048540"/>
    </source>
</evidence>
<keyword evidence="7 11" id="KW-0274">FAD</keyword>
<comment type="cofactor">
    <cofactor evidence="12">
        <name>Mg(2+)</name>
        <dbReference type="ChEBI" id="CHEBI:18420"/>
    </cofactor>
    <cofactor evidence="12">
        <name>Mn(2+)</name>
        <dbReference type="ChEBI" id="CHEBI:29035"/>
    </cofactor>
    <text evidence="12">Magnesium. Can also use manganese.</text>
</comment>
<feature type="binding site" evidence="12">
    <location>
        <position position="317"/>
    </location>
    <ligand>
        <name>Mg(2+)</name>
        <dbReference type="ChEBI" id="CHEBI:18420"/>
    </ligand>
</feature>
<protein>
    <recommendedName>
        <fullName evidence="3 11">FAD:protein FMN transferase</fullName>
        <ecNumber evidence="2 11">2.7.1.180</ecNumber>
    </recommendedName>
    <alternativeName>
        <fullName evidence="9 11">Flavin transferase</fullName>
    </alternativeName>
</protein>
<dbReference type="GO" id="GO:0046872">
    <property type="term" value="F:metal ion binding"/>
    <property type="evidence" value="ECO:0007669"/>
    <property type="project" value="UniProtKB-UniRule"/>
</dbReference>
<reference evidence="13 14" key="1">
    <citation type="submission" date="2019-09" db="EMBL/GenBank/DDBJ databases">
        <title>Whole-genome sequence of the purple sulfur bacterium Thiohalocapsa marina DSM 19078.</title>
        <authorList>
            <person name="Kyndt J.A."/>
            <person name="Meyer T.E."/>
        </authorList>
    </citation>
    <scope>NUCLEOTIDE SEQUENCE [LARGE SCALE GENOMIC DNA]</scope>
    <source>
        <strain evidence="13 14">DSM 19078</strain>
    </source>
</reference>
<evidence type="ECO:0000256" key="9">
    <source>
        <dbReference type="ARBA" id="ARBA00031306"/>
    </source>
</evidence>
<comment type="catalytic activity">
    <reaction evidence="10 11">
        <text>L-threonyl-[protein] + FAD = FMN-L-threonyl-[protein] + AMP + H(+)</text>
        <dbReference type="Rhea" id="RHEA:36847"/>
        <dbReference type="Rhea" id="RHEA-COMP:11060"/>
        <dbReference type="Rhea" id="RHEA-COMP:11061"/>
        <dbReference type="ChEBI" id="CHEBI:15378"/>
        <dbReference type="ChEBI" id="CHEBI:30013"/>
        <dbReference type="ChEBI" id="CHEBI:57692"/>
        <dbReference type="ChEBI" id="CHEBI:74257"/>
        <dbReference type="ChEBI" id="CHEBI:456215"/>
        <dbReference type="EC" id="2.7.1.180"/>
    </reaction>
</comment>
<dbReference type="SUPFAM" id="SSF143631">
    <property type="entry name" value="ApbE-like"/>
    <property type="match status" value="1"/>
</dbReference>
<accession>A0A5M8FLJ8</accession>
<evidence type="ECO:0000256" key="11">
    <source>
        <dbReference type="PIRNR" id="PIRNR006268"/>
    </source>
</evidence>
<dbReference type="OrthoDB" id="9778595at2"/>
<dbReference type="AlphaFoldDB" id="A0A5M8FLJ8"/>
<evidence type="ECO:0000256" key="8">
    <source>
        <dbReference type="ARBA" id="ARBA00022842"/>
    </source>
</evidence>
<keyword evidence="8 11" id="KW-0460">Magnesium</keyword>
<keyword evidence="6 11" id="KW-0479">Metal-binding</keyword>
<dbReference type="PANTHER" id="PTHR30040">
    <property type="entry name" value="THIAMINE BIOSYNTHESIS LIPOPROTEIN APBE"/>
    <property type="match status" value="1"/>
</dbReference>
<evidence type="ECO:0000256" key="4">
    <source>
        <dbReference type="ARBA" id="ARBA00022630"/>
    </source>
</evidence>
<dbReference type="Pfam" id="PF02424">
    <property type="entry name" value="ApbE"/>
    <property type="match status" value="1"/>
</dbReference>
<evidence type="ECO:0000256" key="12">
    <source>
        <dbReference type="PIRSR" id="PIRSR006268-2"/>
    </source>
</evidence>
<evidence type="ECO:0000256" key="2">
    <source>
        <dbReference type="ARBA" id="ARBA00011955"/>
    </source>
</evidence>
<keyword evidence="4 11" id="KW-0285">Flavoprotein</keyword>
<dbReference type="InterPro" id="IPR003374">
    <property type="entry name" value="ApbE-like_sf"/>
</dbReference>
<comment type="caution">
    <text evidence="13">The sequence shown here is derived from an EMBL/GenBank/DDBJ whole genome shotgun (WGS) entry which is preliminary data.</text>
</comment>
<evidence type="ECO:0000313" key="14">
    <source>
        <dbReference type="Proteomes" id="UP000322981"/>
    </source>
</evidence>
<dbReference type="GO" id="GO:0016740">
    <property type="term" value="F:transferase activity"/>
    <property type="evidence" value="ECO:0007669"/>
    <property type="project" value="UniProtKB-UniRule"/>
</dbReference>
<dbReference type="Gene3D" id="3.10.520.10">
    <property type="entry name" value="ApbE-like domains"/>
    <property type="match status" value="1"/>
</dbReference>
<dbReference type="PANTHER" id="PTHR30040:SF2">
    <property type="entry name" value="FAD:PROTEIN FMN TRANSFERASE"/>
    <property type="match status" value="1"/>
</dbReference>
<dbReference type="Proteomes" id="UP000322981">
    <property type="component" value="Unassembled WGS sequence"/>
</dbReference>
<dbReference type="InterPro" id="IPR024932">
    <property type="entry name" value="ApbE"/>
</dbReference>
<evidence type="ECO:0000313" key="13">
    <source>
        <dbReference type="EMBL" id="KAA6185374.1"/>
    </source>
</evidence>
<evidence type="ECO:0000256" key="3">
    <source>
        <dbReference type="ARBA" id="ARBA00016337"/>
    </source>
</evidence>